<reference evidence="6" key="1">
    <citation type="submission" date="2021-09" db="EMBL/GenBank/DDBJ databases">
        <authorList>
            <person name="Martin H S."/>
        </authorList>
    </citation>
    <scope>NUCLEOTIDE SEQUENCE</scope>
</reference>
<feature type="signal peptide" evidence="4">
    <location>
        <begin position="1"/>
        <end position="15"/>
    </location>
</feature>
<protein>
    <submittedName>
        <fullName evidence="6">(African queen) hypothetical protein</fullName>
    </submittedName>
</protein>
<evidence type="ECO:0000256" key="2">
    <source>
        <dbReference type="ARBA" id="ARBA00023157"/>
    </source>
</evidence>
<comment type="similarity">
    <text evidence="1 3">Belongs to the calycin superfamily. Lipocalin family.</text>
</comment>
<feature type="chain" id="PRO_5035312990" evidence="4">
    <location>
        <begin position="16"/>
        <end position="186"/>
    </location>
</feature>
<dbReference type="AlphaFoldDB" id="A0A8J2WC00"/>
<dbReference type="InterPro" id="IPR000566">
    <property type="entry name" value="Lipocln_cytosolic_FA-bd_dom"/>
</dbReference>
<dbReference type="GO" id="GO:0005737">
    <property type="term" value="C:cytoplasm"/>
    <property type="evidence" value="ECO:0007669"/>
    <property type="project" value="TreeGrafter"/>
</dbReference>
<dbReference type="Gene3D" id="2.40.128.20">
    <property type="match status" value="1"/>
</dbReference>
<evidence type="ECO:0000256" key="1">
    <source>
        <dbReference type="ARBA" id="ARBA00006889"/>
    </source>
</evidence>
<organism evidence="6 7">
    <name type="scientific">Danaus chrysippus</name>
    <name type="common">African queen</name>
    <dbReference type="NCBI Taxonomy" id="151541"/>
    <lineage>
        <taxon>Eukaryota</taxon>
        <taxon>Metazoa</taxon>
        <taxon>Ecdysozoa</taxon>
        <taxon>Arthropoda</taxon>
        <taxon>Hexapoda</taxon>
        <taxon>Insecta</taxon>
        <taxon>Pterygota</taxon>
        <taxon>Neoptera</taxon>
        <taxon>Endopterygota</taxon>
        <taxon>Lepidoptera</taxon>
        <taxon>Glossata</taxon>
        <taxon>Ditrysia</taxon>
        <taxon>Papilionoidea</taxon>
        <taxon>Nymphalidae</taxon>
        <taxon>Danainae</taxon>
        <taxon>Danaini</taxon>
        <taxon>Danaina</taxon>
        <taxon>Danaus</taxon>
        <taxon>Anosia</taxon>
    </lineage>
</organism>
<name>A0A8J2WC00_9NEOP</name>
<keyword evidence="4" id="KW-0732">Signal</keyword>
<dbReference type="GO" id="GO:0000302">
    <property type="term" value="P:response to reactive oxygen species"/>
    <property type="evidence" value="ECO:0007669"/>
    <property type="project" value="TreeGrafter"/>
</dbReference>
<dbReference type="InterPro" id="IPR012674">
    <property type="entry name" value="Calycin"/>
</dbReference>
<feature type="domain" description="Lipocalin/cytosolic fatty-acid binding" evidence="5">
    <location>
        <begin position="39"/>
        <end position="171"/>
    </location>
</feature>
<evidence type="ECO:0000256" key="4">
    <source>
        <dbReference type="SAM" id="SignalP"/>
    </source>
</evidence>
<dbReference type="OrthoDB" id="6922687at2759"/>
<dbReference type="PANTHER" id="PTHR10612:SF62">
    <property type="entry name" value="LIPOCALIN_CYTOSOLIC FATTY-ACID BINDING DOMAIN-CONTAINING PROTEIN"/>
    <property type="match status" value="1"/>
</dbReference>
<comment type="caution">
    <text evidence="6">The sequence shown here is derived from an EMBL/GenBank/DDBJ whole genome shotgun (WGS) entry which is preliminary data.</text>
</comment>
<dbReference type="Proteomes" id="UP000789524">
    <property type="component" value="Unassembled WGS sequence"/>
</dbReference>
<keyword evidence="7" id="KW-1185">Reference proteome</keyword>
<dbReference type="EMBL" id="CAKASE010000082">
    <property type="protein sequence ID" value="CAG9584503.1"/>
    <property type="molecule type" value="Genomic_DNA"/>
</dbReference>
<dbReference type="PIRSF" id="PIRSF036893">
    <property type="entry name" value="Lipocalin_ApoD"/>
    <property type="match status" value="1"/>
</dbReference>
<evidence type="ECO:0000313" key="7">
    <source>
        <dbReference type="Proteomes" id="UP000789524"/>
    </source>
</evidence>
<evidence type="ECO:0000313" key="6">
    <source>
        <dbReference type="EMBL" id="CAG9584503.1"/>
    </source>
</evidence>
<dbReference type="InterPro" id="IPR003057">
    <property type="entry name" value="Invtbrt_color"/>
</dbReference>
<proteinExistence type="inferred from homology"/>
<dbReference type="PANTHER" id="PTHR10612">
    <property type="entry name" value="APOLIPOPROTEIN D"/>
    <property type="match status" value="1"/>
</dbReference>
<gene>
    <name evidence="6" type="ORF">DCHRY22_LOCUS15080</name>
</gene>
<dbReference type="InterPro" id="IPR022271">
    <property type="entry name" value="Lipocalin_ApoD"/>
</dbReference>
<evidence type="ECO:0000256" key="3">
    <source>
        <dbReference type="PIRNR" id="PIRNR036893"/>
    </source>
</evidence>
<keyword evidence="2" id="KW-1015">Disulfide bond</keyword>
<dbReference type="PRINTS" id="PR01273">
    <property type="entry name" value="INVTBRTCOLOR"/>
</dbReference>
<dbReference type="GO" id="GO:0006629">
    <property type="term" value="P:lipid metabolic process"/>
    <property type="evidence" value="ECO:0007669"/>
    <property type="project" value="TreeGrafter"/>
</dbReference>
<dbReference type="GO" id="GO:0031409">
    <property type="term" value="F:pigment binding"/>
    <property type="evidence" value="ECO:0007669"/>
    <property type="project" value="InterPro"/>
</dbReference>
<sequence length="186" mass="21395">MISLLILTLFATVYANVIIDSKCPEFKPIQNFNFAAYGTGVWREVARYPNEYEEDIKCDRGVYTLEGDYSSTRNVIVKDGKEIKINGIIKKAPDAGNTGKLVASISRDSWKMENTFYVLDTDYDNYAITYACKYDEGKKSRRDYAWILSRSKILSDDVKTKIQNFMKSSGYLDYDKLIWPETSCNE</sequence>
<accession>A0A8J2WC00</accession>
<evidence type="ECO:0000259" key="5">
    <source>
        <dbReference type="Pfam" id="PF00061"/>
    </source>
</evidence>
<dbReference type="SUPFAM" id="SSF50814">
    <property type="entry name" value="Lipocalins"/>
    <property type="match status" value="1"/>
</dbReference>
<dbReference type="Pfam" id="PF00061">
    <property type="entry name" value="Lipocalin"/>
    <property type="match status" value="1"/>
</dbReference>